<dbReference type="EMBL" id="JABUFE010000002">
    <property type="protein sequence ID" value="NSX54262.1"/>
    <property type="molecule type" value="Genomic_DNA"/>
</dbReference>
<dbReference type="InterPro" id="IPR032675">
    <property type="entry name" value="LRR_dom_sf"/>
</dbReference>
<proteinExistence type="predicted"/>
<evidence type="ECO:0000256" key="2">
    <source>
        <dbReference type="ARBA" id="ARBA00022737"/>
    </source>
</evidence>
<dbReference type="Proteomes" id="UP000777935">
    <property type="component" value="Unassembled WGS sequence"/>
</dbReference>
<reference evidence="3 4" key="1">
    <citation type="submission" date="2020-06" db="EMBL/GenBank/DDBJ databases">
        <title>Sulfitobacter algicola sp. nov., isolated from green algae.</title>
        <authorList>
            <person name="Wang C."/>
        </authorList>
    </citation>
    <scope>NUCLEOTIDE SEQUENCE [LARGE SCALE GENOMIC DNA]</scope>
    <source>
        <strain evidence="3 4">1151</strain>
    </source>
</reference>
<accession>A0ABX2ITV7</accession>
<dbReference type="InterPro" id="IPR050836">
    <property type="entry name" value="SDS22/Internalin_LRR"/>
</dbReference>
<keyword evidence="4" id="KW-1185">Reference proteome</keyword>
<sequence length="388" mass="43160">MKNSWILKVIAAFLVVVPQDATGQPEWVHYFASDEEVAAANCTSNTENKSDTRQLSNVGTDVSGTLNGRFVQYSGDASSEFSSSAASNTLFFIEIRQGSAFFRSVGGNSYYRGNLVAWDNSWLLCATSGTATFSNIEVSKPYLRIFPEKDSLTEDGYYQRFRILEYWQETSRVVRSQTELIRSNWILQPCDGVQIGDVRCIPFDETYLDISYMGLDDVSFLSDLTQLEYLNIGFNPLHDLSPLRHLTKLKELDLGEMRTDDEALDTSSFAYLQDLITLDISENVIDDLSPLSGLTKLESIVAFSSDIHDVTPLASIESLRTLQLQNTLVTDISPLGMLPNLETLYLNNTDVTDISALRSLPKLAVLGLPDGREARGHAAIQEALAETR</sequence>
<dbReference type="Pfam" id="PF12799">
    <property type="entry name" value="LRR_4"/>
    <property type="match status" value="1"/>
</dbReference>
<keyword evidence="2" id="KW-0677">Repeat</keyword>
<evidence type="ECO:0000313" key="3">
    <source>
        <dbReference type="EMBL" id="NSX54262.1"/>
    </source>
</evidence>
<organism evidence="3 4">
    <name type="scientific">Parasulfitobacter algicola</name>
    <dbReference type="NCBI Taxonomy" id="2614809"/>
    <lineage>
        <taxon>Bacteria</taxon>
        <taxon>Pseudomonadati</taxon>
        <taxon>Pseudomonadota</taxon>
        <taxon>Alphaproteobacteria</taxon>
        <taxon>Rhodobacterales</taxon>
        <taxon>Roseobacteraceae</taxon>
        <taxon>Parasulfitobacter</taxon>
    </lineage>
</organism>
<keyword evidence="1" id="KW-0433">Leucine-rich repeat</keyword>
<dbReference type="PROSITE" id="PS51450">
    <property type="entry name" value="LRR"/>
    <property type="match status" value="3"/>
</dbReference>
<evidence type="ECO:0000256" key="1">
    <source>
        <dbReference type="ARBA" id="ARBA00022614"/>
    </source>
</evidence>
<dbReference type="PANTHER" id="PTHR46652">
    <property type="entry name" value="LEUCINE-RICH REPEAT AND IQ DOMAIN-CONTAINING PROTEIN 1-RELATED"/>
    <property type="match status" value="1"/>
</dbReference>
<dbReference type="PANTHER" id="PTHR46652:SF3">
    <property type="entry name" value="LEUCINE-RICH REPEAT-CONTAINING PROTEIN 9"/>
    <property type="match status" value="1"/>
</dbReference>
<dbReference type="InterPro" id="IPR025875">
    <property type="entry name" value="Leu-rich_rpt_4"/>
</dbReference>
<gene>
    <name evidence="3" type="ORF">HRQ87_05565</name>
</gene>
<dbReference type="RefSeq" id="WP_174136094.1">
    <property type="nucleotide sequence ID" value="NZ_JABUFE010000002.1"/>
</dbReference>
<protein>
    <submittedName>
        <fullName evidence="3">Leucine-rich repeat domain-containing protein</fullName>
    </submittedName>
</protein>
<evidence type="ECO:0000313" key="4">
    <source>
        <dbReference type="Proteomes" id="UP000777935"/>
    </source>
</evidence>
<name>A0ABX2ITV7_9RHOB</name>
<dbReference type="Gene3D" id="3.80.10.10">
    <property type="entry name" value="Ribonuclease Inhibitor"/>
    <property type="match status" value="1"/>
</dbReference>
<comment type="caution">
    <text evidence="3">The sequence shown here is derived from an EMBL/GenBank/DDBJ whole genome shotgun (WGS) entry which is preliminary data.</text>
</comment>
<dbReference type="SUPFAM" id="SSF52058">
    <property type="entry name" value="L domain-like"/>
    <property type="match status" value="1"/>
</dbReference>
<dbReference type="InterPro" id="IPR001611">
    <property type="entry name" value="Leu-rich_rpt"/>
</dbReference>